<keyword evidence="3" id="KW-1185">Reference proteome</keyword>
<evidence type="ECO:0000313" key="2">
    <source>
        <dbReference type="EMBL" id="KAF9148690.1"/>
    </source>
</evidence>
<gene>
    <name evidence="2" type="ORF">BG015_009562</name>
</gene>
<keyword evidence="1" id="KW-0732">Signal</keyword>
<feature type="signal peptide" evidence="1">
    <location>
        <begin position="1"/>
        <end position="27"/>
    </location>
</feature>
<proteinExistence type="predicted"/>
<dbReference type="AlphaFoldDB" id="A0A9P5RYT9"/>
<reference evidence="2" key="1">
    <citation type="journal article" date="2020" name="Fungal Divers.">
        <title>Resolving the Mortierellaceae phylogeny through synthesis of multi-gene phylogenetics and phylogenomics.</title>
        <authorList>
            <person name="Vandepol N."/>
            <person name="Liber J."/>
            <person name="Desiro A."/>
            <person name="Na H."/>
            <person name="Kennedy M."/>
            <person name="Barry K."/>
            <person name="Grigoriev I.V."/>
            <person name="Miller A.N."/>
            <person name="O'Donnell K."/>
            <person name="Stajich J.E."/>
            <person name="Bonito G."/>
        </authorList>
    </citation>
    <scope>NUCLEOTIDE SEQUENCE</scope>
    <source>
        <strain evidence="2">NRRL 6426</strain>
    </source>
</reference>
<evidence type="ECO:0000313" key="3">
    <source>
        <dbReference type="Proteomes" id="UP000748756"/>
    </source>
</evidence>
<evidence type="ECO:0000256" key="1">
    <source>
        <dbReference type="SAM" id="SignalP"/>
    </source>
</evidence>
<accession>A0A9P5RYT9</accession>
<protein>
    <submittedName>
        <fullName evidence="2">Uncharacterized protein</fullName>
    </submittedName>
</protein>
<organism evidence="2 3">
    <name type="scientific">Linnemannia schmuckeri</name>
    <dbReference type="NCBI Taxonomy" id="64567"/>
    <lineage>
        <taxon>Eukaryota</taxon>
        <taxon>Fungi</taxon>
        <taxon>Fungi incertae sedis</taxon>
        <taxon>Mucoromycota</taxon>
        <taxon>Mortierellomycotina</taxon>
        <taxon>Mortierellomycetes</taxon>
        <taxon>Mortierellales</taxon>
        <taxon>Mortierellaceae</taxon>
        <taxon>Linnemannia</taxon>
    </lineage>
</organism>
<sequence length="176" mass="20010">MHIHPLHIEILVRIGLFLPLWVPVQDANPPFDPTRIELQTLHACTSVSRILLSQHTVVVNSVNFRIIQVFVDDPTPFQCVDLVEQTIRWNPRRELHMKGTMPSQVTGTGTGTGDNEELVLSPPQQLVKMNLNLKLQEWHDALPATTLDAEDFGGFHRIEVLKFINWYYSPGQVLAC</sequence>
<feature type="chain" id="PRO_5040406472" evidence="1">
    <location>
        <begin position="28"/>
        <end position="176"/>
    </location>
</feature>
<comment type="caution">
    <text evidence="2">The sequence shown here is derived from an EMBL/GenBank/DDBJ whole genome shotgun (WGS) entry which is preliminary data.</text>
</comment>
<dbReference type="Proteomes" id="UP000748756">
    <property type="component" value="Unassembled WGS sequence"/>
</dbReference>
<dbReference type="EMBL" id="JAAAUQ010000626">
    <property type="protein sequence ID" value="KAF9148690.1"/>
    <property type="molecule type" value="Genomic_DNA"/>
</dbReference>
<name>A0A9P5RYT9_9FUNG</name>